<proteinExistence type="predicted"/>
<accession>A0A6P1VR17</accession>
<keyword evidence="2" id="KW-1185">Reference proteome</keyword>
<dbReference type="KEGG" id="senf:GJR95_12080"/>
<gene>
    <name evidence="1" type="ORF">GJR95_12080</name>
</gene>
<evidence type="ECO:0000313" key="1">
    <source>
        <dbReference type="EMBL" id="QHV95701.1"/>
    </source>
</evidence>
<sequence>MELQRILDADLMTHMLFLGGLVALISLVLLEAKDQTRQLACSLSSGEMIGLYYPLENGIDLFICKTGRDQARLIVNLSKKLVNRSTEVKQVLDIDAFQMVCGEPFNPFKLYTKLISSTACIYPMYHNTGIIGSNTDTRI</sequence>
<name>A0A6P1VR17_9BACT</name>
<reference evidence="1 2" key="1">
    <citation type="submission" date="2019-11" db="EMBL/GenBank/DDBJ databases">
        <title>Spirosoma endbachense sp. nov., isolated from a natural salt meadow.</title>
        <authorList>
            <person name="Rojas J."/>
            <person name="Ambika Manirajan B."/>
            <person name="Ratering S."/>
            <person name="Suarez C."/>
            <person name="Geissler-Plaum R."/>
            <person name="Schnell S."/>
        </authorList>
    </citation>
    <scope>NUCLEOTIDE SEQUENCE [LARGE SCALE GENOMIC DNA]</scope>
    <source>
        <strain evidence="1 2">I-24</strain>
    </source>
</reference>
<organism evidence="1 2">
    <name type="scientific">Spirosoma endbachense</name>
    <dbReference type="NCBI Taxonomy" id="2666025"/>
    <lineage>
        <taxon>Bacteria</taxon>
        <taxon>Pseudomonadati</taxon>
        <taxon>Bacteroidota</taxon>
        <taxon>Cytophagia</taxon>
        <taxon>Cytophagales</taxon>
        <taxon>Cytophagaceae</taxon>
        <taxon>Spirosoma</taxon>
    </lineage>
</organism>
<evidence type="ECO:0000313" key="2">
    <source>
        <dbReference type="Proteomes" id="UP000464577"/>
    </source>
</evidence>
<protein>
    <submittedName>
        <fullName evidence="1">Uncharacterized protein</fullName>
    </submittedName>
</protein>
<dbReference type="Proteomes" id="UP000464577">
    <property type="component" value="Chromosome"/>
</dbReference>
<dbReference type="AlphaFoldDB" id="A0A6P1VR17"/>
<dbReference type="RefSeq" id="WP_162386110.1">
    <property type="nucleotide sequence ID" value="NZ_CP045997.1"/>
</dbReference>
<dbReference type="EMBL" id="CP045997">
    <property type="protein sequence ID" value="QHV95701.1"/>
    <property type="molecule type" value="Genomic_DNA"/>
</dbReference>